<gene>
    <name evidence="1" type="ORF">Lche_2274</name>
    <name evidence="2" type="ORF">NCTC11976_02909</name>
</gene>
<dbReference type="EMBL" id="LNXW01000013">
    <property type="protein sequence ID" value="KTC80254.1"/>
    <property type="molecule type" value="Genomic_DNA"/>
</dbReference>
<organism evidence="1 3">
    <name type="scientific">Legionella cherrii</name>
    <dbReference type="NCBI Taxonomy" id="28084"/>
    <lineage>
        <taxon>Bacteria</taxon>
        <taxon>Pseudomonadati</taxon>
        <taxon>Pseudomonadota</taxon>
        <taxon>Gammaproteobacteria</taxon>
        <taxon>Legionellales</taxon>
        <taxon>Legionellaceae</taxon>
        <taxon>Legionella</taxon>
    </lineage>
</organism>
<proteinExistence type="predicted"/>
<dbReference type="STRING" id="28084.Lche_2274"/>
<reference evidence="2 4" key="2">
    <citation type="submission" date="2018-12" db="EMBL/GenBank/DDBJ databases">
        <authorList>
            <consortium name="Pathogen Informatics"/>
        </authorList>
    </citation>
    <scope>NUCLEOTIDE SEQUENCE [LARGE SCALE GENOMIC DNA]</scope>
    <source>
        <strain evidence="2 4">NCTC11976</strain>
    </source>
</reference>
<name>A0A0W0S9I8_9GAMM</name>
<dbReference type="EMBL" id="LR134173">
    <property type="protein sequence ID" value="VEB38774.1"/>
    <property type="molecule type" value="Genomic_DNA"/>
</dbReference>
<reference evidence="1 3" key="1">
    <citation type="submission" date="2015-11" db="EMBL/GenBank/DDBJ databases">
        <title>Genomic analysis of 38 Legionella species identifies large and diverse effector repertoires.</title>
        <authorList>
            <person name="Burstein D."/>
            <person name="Amaro F."/>
            <person name="Zusman T."/>
            <person name="Lifshitz Z."/>
            <person name="Cohen O."/>
            <person name="Gilbert J.A."/>
            <person name="Pupko T."/>
            <person name="Shuman H.A."/>
            <person name="Segal G."/>
        </authorList>
    </citation>
    <scope>NUCLEOTIDE SEQUENCE [LARGE SCALE GENOMIC DNA]</scope>
    <source>
        <strain evidence="1 3">ORW</strain>
    </source>
</reference>
<dbReference type="RefSeq" id="WP_051544393.1">
    <property type="nucleotide sequence ID" value="NZ_CAAAIT010000001.1"/>
</dbReference>
<sequence length="314" mass="35619">MLNDIPMLKRESISINLDDFPGGVAAWGALPAVFDSHDNKFDRGVHIHARMAHSRKKIIDQSFPEVELIWQEKKMTLTEECALSYTMSSIFDFDIVSLNCSHCGAELLDKDLASVLPSFEHYCTFCGGLTLTNKRCVANPVIRFKEILDDKLVKRPSIMPERKISLDSTRYPGGFQIWGSNPSIIWTAQRLEESAIHVHAYNSEKKRVIDNTYSEVWVNGILLDIEMVRVLQIQKAIPQLKLYLTSLSCPSCYHAHFDTEVLAVVPHQQHRCEQCNTVFTTSKSISNPSIAILNQLTDLTDKVLENESIGENYF</sequence>
<dbReference type="Proteomes" id="UP000054921">
    <property type="component" value="Unassembled WGS sequence"/>
</dbReference>
<accession>A0A0W0S9I8</accession>
<evidence type="ECO:0000313" key="2">
    <source>
        <dbReference type="EMBL" id="VEB38774.1"/>
    </source>
</evidence>
<dbReference type="AlphaFoldDB" id="A0A0W0S9I8"/>
<dbReference type="Proteomes" id="UP000277577">
    <property type="component" value="Chromosome"/>
</dbReference>
<keyword evidence="4" id="KW-1185">Reference proteome</keyword>
<evidence type="ECO:0000313" key="4">
    <source>
        <dbReference type="Proteomes" id="UP000277577"/>
    </source>
</evidence>
<dbReference type="PATRIC" id="fig|28084.5.peg.2464"/>
<evidence type="ECO:0000313" key="1">
    <source>
        <dbReference type="EMBL" id="KTC80254.1"/>
    </source>
</evidence>
<evidence type="ECO:0000313" key="3">
    <source>
        <dbReference type="Proteomes" id="UP000054921"/>
    </source>
</evidence>
<protein>
    <submittedName>
        <fullName evidence="1">Uncharacterized protein</fullName>
    </submittedName>
</protein>